<dbReference type="SUPFAM" id="SSF103515">
    <property type="entry name" value="Autotransporter"/>
    <property type="match status" value="1"/>
</dbReference>
<dbReference type="SMART" id="SM00869">
    <property type="entry name" value="Autotransporter"/>
    <property type="match status" value="1"/>
</dbReference>
<keyword evidence="3" id="KW-0614">Plasmid</keyword>
<evidence type="ECO:0000259" key="2">
    <source>
        <dbReference type="PROSITE" id="PS51208"/>
    </source>
</evidence>
<feature type="signal peptide" evidence="1">
    <location>
        <begin position="1"/>
        <end position="31"/>
    </location>
</feature>
<dbReference type="Pfam" id="PF03797">
    <property type="entry name" value="Autotransporter"/>
    <property type="match status" value="1"/>
</dbReference>
<proteinExistence type="predicted"/>
<reference evidence="3" key="1">
    <citation type="journal article" date="2014" name="Microbiology">
        <title>A 2,4-dichlorophenoxyacetic acid degradation plasmid pM7012 discloses distribution of an unclassified megaplasmid group across bacterial species.</title>
        <authorList>
            <person name="Sakai Y."/>
            <person name="Ogawa N."/>
            <person name="Shimomura Y."/>
            <person name="Fujii T."/>
        </authorList>
    </citation>
    <scope>NUCLEOTIDE SEQUENCE</scope>
    <source>
        <strain evidence="3">M701</strain>
    </source>
</reference>
<accession>V5YQ79</accession>
<feature type="domain" description="Autotransporter" evidence="2">
    <location>
        <begin position="72"/>
        <end position="345"/>
    </location>
</feature>
<dbReference type="EMBL" id="AB853026">
    <property type="protein sequence ID" value="BAO19086.1"/>
    <property type="molecule type" value="Genomic_DNA"/>
</dbReference>
<dbReference type="InterPro" id="IPR036709">
    <property type="entry name" value="Autotransporte_beta_dom_sf"/>
</dbReference>
<sequence length="345" mass="35672">MSSGKRGGMKPAMTLLSMAAVLATAATGAQAQTALSSGGAPSPGTYSIQNASLFSAAQAAVTENFVQNAMRCDSFGVNGFCTSAGLTYLNNVGQADGHNYQGSFNLAYRITPNWSVGFGYQGPNYHLNVNGANVSSDDNTFGLFVEYGNRLRQGVFARAAIAYQQGNATIGRSYPVGSETGYSVGTAGIGQKEISTQAGYVFIVQNNVAIMPYAGIDYQHASIDAYSETGGANPASFSGASQNNLFGTLGVNGSLNLGGRAIVTAGLKHIQRLNSASDPISANISGVGNVTAAAATNERWNEATLNLQFEGPARGSRINLQYGHTFGSSPGVPRDIASVSFSMGF</sequence>
<dbReference type="PROSITE" id="PS51208">
    <property type="entry name" value="AUTOTRANSPORTER"/>
    <property type="match status" value="1"/>
</dbReference>
<dbReference type="InterPro" id="IPR005546">
    <property type="entry name" value="Autotransporte_beta"/>
</dbReference>
<feature type="chain" id="PRO_5004743108" evidence="1">
    <location>
        <begin position="32"/>
        <end position="345"/>
    </location>
</feature>
<dbReference type="Gene3D" id="2.40.128.130">
    <property type="entry name" value="Autotransporter beta-domain"/>
    <property type="match status" value="1"/>
</dbReference>
<name>V5YQ79_9BURK</name>
<keyword evidence="1" id="KW-0732">Signal</keyword>
<geneLocation type="plasmid" evidence="3">
    <name>pM7012</name>
</geneLocation>
<evidence type="ECO:0000256" key="1">
    <source>
        <dbReference type="SAM" id="SignalP"/>
    </source>
</evidence>
<organism evidence="3">
    <name type="scientific">Burkholderia sp. M701</name>
    <dbReference type="NCBI Taxonomy" id="326454"/>
    <lineage>
        <taxon>Bacteria</taxon>
        <taxon>Pseudomonadati</taxon>
        <taxon>Pseudomonadota</taxon>
        <taxon>Betaproteobacteria</taxon>
        <taxon>Burkholderiales</taxon>
        <taxon>Burkholderiaceae</taxon>
        <taxon>Burkholderia</taxon>
    </lineage>
</organism>
<dbReference type="AlphaFoldDB" id="V5YQ79"/>
<protein>
    <submittedName>
        <fullName evidence="3">Autotransporter</fullName>
    </submittedName>
</protein>
<evidence type="ECO:0000313" key="3">
    <source>
        <dbReference type="EMBL" id="BAO19086.1"/>
    </source>
</evidence>
<reference evidence="3" key="2">
    <citation type="submission" date="2024-06" db="EMBL/GenBank/DDBJ databases">
        <authorList>
            <person name="Sakai Y."/>
            <person name="Fujii T."/>
        </authorList>
    </citation>
    <scope>NUCLEOTIDE SEQUENCE</scope>
    <source>
        <strain evidence="3">M701</strain>
        <plasmid evidence="3">pM7012</plasmid>
    </source>
</reference>